<keyword evidence="5" id="KW-1185">Reference proteome</keyword>
<dbReference type="InterPro" id="IPR047154">
    <property type="entry name" value="UBL4A-like"/>
</dbReference>
<dbReference type="PANTHER" id="PTHR46555:SF1">
    <property type="entry name" value="UBIQUITIN-LIKE PROTEIN 4A"/>
    <property type="match status" value="1"/>
</dbReference>
<keyword evidence="2" id="KW-0963">Cytoplasm</keyword>
<protein>
    <recommendedName>
        <fullName evidence="3">Ubiquitin-like domain-containing protein</fullName>
    </recommendedName>
</protein>
<dbReference type="InterPro" id="IPR000626">
    <property type="entry name" value="Ubiquitin-like_dom"/>
</dbReference>
<dbReference type="GO" id="GO:0006620">
    <property type="term" value="P:post-translational protein targeting to endoplasmic reticulum membrane"/>
    <property type="evidence" value="ECO:0007669"/>
    <property type="project" value="InterPro"/>
</dbReference>
<sequence length="128" mass="14597">MKVSIKCLKGGCSLVDITGKMSILELKNLIEKDINIPASQQTLILFGKSLQDEKLVEDYPKIKDGTKLYVAVKKAESLNTVLNVFLRKYYNEEQSKIIVEEFMRNFHSKINSLSLDDLERIAKSEIQS</sequence>
<comment type="subcellular location">
    <subcellularLocation>
        <location evidence="1">Cytoplasm</location>
        <location evidence="1">Cytosol</location>
    </subcellularLocation>
</comment>
<dbReference type="SUPFAM" id="SSF54236">
    <property type="entry name" value="Ubiquitin-like"/>
    <property type="match status" value="1"/>
</dbReference>
<accession>A0A9P0GTL2</accession>
<reference evidence="4" key="2">
    <citation type="submission" date="2022-10" db="EMBL/GenBank/DDBJ databases">
        <authorList>
            <consortium name="ENA_rothamsted_submissions"/>
            <consortium name="culmorum"/>
            <person name="King R."/>
        </authorList>
    </citation>
    <scope>NUCLEOTIDE SEQUENCE</scope>
</reference>
<evidence type="ECO:0000256" key="2">
    <source>
        <dbReference type="ARBA" id="ARBA00022490"/>
    </source>
</evidence>
<reference evidence="4" key="1">
    <citation type="submission" date="2022-01" db="EMBL/GenBank/DDBJ databases">
        <authorList>
            <person name="King R."/>
        </authorList>
    </citation>
    <scope>NUCLEOTIDE SEQUENCE</scope>
</reference>
<evidence type="ECO:0000313" key="5">
    <source>
        <dbReference type="Proteomes" id="UP001153737"/>
    </source>
</evidence>
<evidence type="ECO:0000256" key="1">
    <source>
        <dbReference type="ARBA" id="ARBA00004514"/>
    </source>
</evidence>
<name>A0A9P0GTL2_PHACE</name>
<dbReference type="Pfam" id="PF00240">
    <property type="entry name" value="ubiquitin"/>
    <property type="match status" value="1"/>
</dbReference>
<dbReference type="PROSITE" id="PS50053">
    <property type="entry name" value="UBIQUITIN_2"/>
    <property type="match status" value="1"/>
</dbReference>
<dbReference type="PANTHER" id="PTHR46555">
    <property type="entry name" value="UBIQUITIN-LIKE PROTEIN 4A"/>
    <property type="match status" value="1"/>
</dbReference>
<dbReference type="Gene3D" id="3.10.20.90">
    <property type="entry name" value="Phosphatidylinositol 3-kinase Catalytic Subunit, Chain A, domain 1"/>
    <property type="match status" value="1"/>
</dbReference>
<dbReference type="PROSITE" id="PS00299">
    <property type="entry name" value="UBIQUITIN_1"/>
    <property type="match status" value="1"/>
</dbReference>
<dbReference type="InterPro" id="IPR029071">
    <property type="entry name" value="Ubiquitin-like_domsf"/>
</dbReference>
<dbReference type="GO" id="GO:0051087">
    <property type="term" value="F:protein-folding chaperone binding"/>
    <property type="evidence" value="ECO:0007669"/>
    <property type="project" value="TreeGrafter"/>
</dbReference>
<evidence type="ECO:0000259" key="3">
    <source>
        <dbReference type="PROSITE" id="PS50053"/>
    </source>
</evidence>
<dbReference type="Proteomes" id="UP001153737">
    <property type="component" value="Chromosome 9"/>
</dbReference>
<evidence type="ECO:0000313" key="4">
    <source>
        <dbReference type="EMBL" id="CAH1183792.1"/>
    </source>
</evidence>
<dbReference type="OrthoDB" id="417450at2759"/>
<gene>
    <name evidence="4" type="ORF">PHAECO_LOCUS12769</name>
</gene>
<dbReference type="InterPro" id="IPR019954">
    <property type="entry name" value="Ubiquitin_CS"/>
</dbReference>
<dbReference type="GO" id="GO:0071818">
    <property type="term" value="C:BAT3 complex"/>
    <property type="evidence" value="ECO:0007669"/>
    <property type="project" value="TreeGrafter"/>
</dbReference>
<dbReference type="AlphaFoldDB" id="A0A9P0GTL2"/>
<feature type="domain" description="Ubiquitin-like" evidence="3">
    <location>
        <begin position="1"/>
        <end position="77"/>
    </location>
</feature>
<dbReference type="GO" id="GO:0071816">
    <property type="term" value="P:tail-anchored membrane protein insertion into ER membrane"/>
    <property type="evidence" value="ECO:0007669"/>
    <property type="project" value="TreeGrafter"/>
</dbReference>
<dbReference type="EMBL" id="OU896715">
    <property type="protein sequence ID" value="CAH1183792.1"/>
    <property type="molecule type" value="Genomic_DNA"/>
</dbReference>
<dbReference type="SMART" id="SM00213">
    <property type="entry name" value="UBQ"/>
    <property type="match status" value="1"/>
</dbReference>
<organism evidence="4 5">
    <name type="scientific">Phaedon cochleariae</name>
    <name type="common">Mustard beetle</name>
    <dbReference type="NCBI Taxonomy" id="80249"/>
    <lineage>
        <taxon>Eukaryota</taxon>
        <taxon>Metazoa</taxon>
        <taxon>Ecdysozoa</taxon>
        <taxon>Arthropoda</taxon>
        <taxon>Hexapoda</taxon>
        <taxon>Insecta</taxon>
        <taxon>Pterygota</taxon>
        <taxon>Neoptera</taxon>
        <taxon>Endopterygota</taxon>
        <taxon>Coleoptera</taxon>
        <taxon>Polyphaga</taxon>
        <taxon>Cucujiformia</taxon>
        <taxon>Chrysomeloidea</taxon>
        <taxon>Chrysomelidae</taxon>
        <taxon>Chrysomelinae</taxon>
        <taxon>Chrysomelini</taxon>
        <taxon>Phaedon</taxon>
    </lineage>
</organism>
<proteinExistence type="predicted"/>